<protein>
    <recommendedName>
        <fullName evidence="13">Claudin</fullName>
    </recommendedName>
</protein>
<keyword evidence="5" id="KW-1003">Cell membrane</keyword>
<dbReference type="Proteomes" id="UP001642483">
    <property type="component" value="Unassembled WGS sequence"/>
</dbReference>
<organism evidence="11 12">
    <name type="scientific">Clavelina lepadiformis</name>
    <name type="common">Light-bulb sea squirt</name>
    <name type="synonym">Ascidia lepadiformis</name>
    <dbReference type="NCBI Taxonomy" id="159417"/>
    <lineage>
        <taxon>Eukaryota</taxon>
        <taxon>Metazoa</taxon>
        <taxon>Chordata</taxon>
        <taxon>Tunicata</taxon>
        <taxon>Ascidiacea</taxon>
        <taxon>Aplousobranchia</taxon>
        <taxon>Clavelinidae</taxon>
        <taxon>Clavelina</taxon>
    </lineage>
</organism>
<keyword evidence="6 10" id="KW-0812">Transmembrane</keyword>
<evidence type="ECO:0000256" key="10">
    <source>
        <dbReference type="SAM" id="Phobius"/>
    </source>
</evidence>
<keyword evidence="7" id="KW-0965">Cell junction</keyword>
<evidence type="ECO:0000256" key="6">
    <source>
        <dbReference type="ARBA" id="ARBA00022692"/>
    </source>
</evidence>
<keyword evidence="9 10" id="KW-0472">Membrane</keyword>
<comment type="similarity">
    <text evidence="3">Belongs to the claudin family.</text>
</comment>
<dbReference type="PANTHER" id="PTHR12002">
    <property type="entry name" value="CLAUDIN"/>
    <property type="match status" value="1"/>
</dbReference>
<gene>
    <name evidence="11" type="ORF">CVLEPA_LOCUS28337</name>
</gene>
<keyword evidence="12" id="KW-1185">Reference proteome</keyword>
<comment type="caution">
    <text evidence="11">The sequence shown here is derived from an EMBL/GenBank/DDBJ whole genome shotgun (WGS) entry which is preliminary data.</text>
</comment>
<dbReference type="InterPro" id="IPR006187">
    <property type="entry name" value="Claudin"/>
</dbReference>
<feature type="transmembrane region" description="Helical" evidence="10">
    <location>
        <begin position="9"/>
        <end position="27"/>
    </location>
</feature>
<dbReference type="EMBL" id="CAWYQH010000141">
    <property type="protein sequence ID" value="CAK8695038.1"/>
    <property type="molecule type" value="Genomic_DNA"/>
</dbReference>
<evidence type="ECO:0000256" key="5">
    <source>
        <dbReference type="ARBA" id="ARBA00022475"/>
    </source>
</evidence>
<feature type="transmembrane region" description="Helical" evidence="10">
    <location>
        <begin position="168"/>
        <end position="189"/>
    </location>
</feature>
<proteinExistence type="inferred from homology"/>
<dbReference type="Pfam" id="PF00822">
    <property type="entry name" value="PMP22_Claudin"/>
    <property type="match status" value="1"/>
</dbReference>
<evidence type="ECO:0000313" key="11">
    <source>
        <dbReference type="EMBL" id="CAK8695038.1"/>
    </source>
</evidence>
<feature type="transmembrane region" description="Helical" evidence="10">
    <location>
        <begin position="117"/>
        <end position="140"/>
    </location>
</feature>
<keyword evidence="4" id="KW-0796">Tight junction</keyword>
<dbReference type="PRINTS" id="PR01077">
    <property type="entry name" value="CLAUDIN"/>
</dbReference>
<evidence type="ECO:0000256" key="9">
    <source>
        <dbReference type="ARBA" id="ARBA00023136"/>
    </source>
</evidence>
<dbReference type="InterPro" id="IPR004031">
    <property type="entry name" value="PMP22/EMP/MP20/Claudin"/>
</dbReference>
<sequence>MLNSNRQIVGYLVGLLAWLGSILIIFLPDWKHGIVRNDSLTGTVIMQGLWHTCTIKEIGSVECIHYGVLNLEASYVVRGCRTIGILAFIFATLGVTLTPLGLTCTSIGGAMITKWRIIKLSAVLFGLCGVLVGSGVTWFANSMYTDATDQQMASYFDDFAPVYGNALYIGWSACVSGLLSAVLLGIGWLPTGVLTNAENAAINKSEQKMLLMPSRMKHKNETDIEAFRTVQEQNRAQQIVSLSSTNNSRNTKTPTNVKAVIRQNNVENPAKTYNVPACKCNLAKPNKTYL</sequence>
<keyword evidence="8 10" id="KW-1133">Transmembrane helix</keyword>
<evidence type="ECO:0000313" key="12">
    <source>
        <dbReference type="Proteomes" id="UP001642483"/>
    </source>
</evidence>
<name>A0ABP0GUP8_CLALP</name>
<comment type="subcellular location">
    <subcellularLocation>
        <location evidence="1">Cell junction</location>
        <location evidence="1">Tight junction</location>
    </subcellularLocation>
    <subcellularLocation>
        <location evidence="2">Cell membrane</location>
        <topology evidence="2">Multi-pass membrane protein</topology>
    </subcellularLocation>
</comment>
<evidence type="ECO:0000256" key="3">
    <source>
        <dbReference type="ARBA" id="ARBA00008295"/>
    </source>
</evidence>
<evidence type="ECO:0008006" key="13">
    <source>
        <dbReference type="Google" id="ProtNLM"/>
    </source>
</evidence>
<feature type="transmembrane region" description="Helical" evidence="10">
    <location>
        <begin position="83"/>
        <end position="105"/>
    </location>
</feature>
<accession>A0ABP0GUP8</accession>
<evidence type="ECO:0000256" key="1">
    <source>
        <dbReference type="ARBA" id="ARBA00004435"/>
    </source>
</evidence>
<dbReference type="Gene3D" id="1.20.140.150">
    <property type="match status" value="1"/>
</dbReference>
<dbReference type="PROSITE" id="PS01346">
    <property type="entry name" value="CLAUDIN"/>
    <property type="match status" value="1"/>
</dbReference>
<evidence type="ECO:0000256" key="8">
    <source>
        <dbReference type="ARBA" id="ARBA00022989"/>
    </source>
</evidence>
<evidence type="ECO:0000256" key="7">
    <source>
        <dbReference type="ARBA" id="ARBA00022949"/>
    </source>
</evidence>
<dbReference type="InterPro" id="IPR017974">
    <property type="entry name" value="Claudin_CS"/>
</dbReference>
<evidence type="ECO:0000256" key="4">
    <source>
        <dbReference type="ARBA" id="ARBA00022427"/>
    </source>
</evidence>
<evidence type="ECO:0000256" key="2">
    <source>
        <dbReference type="ARBA" id="ARBA00004651"/>
    </source>
</evidence>
<reference evidence="11 12" key="1">
    <citation type="submission" date="2024-02" db="EMBL/GenBank/DDBJ databases">
        <authorList>
            <person name="Daric V."/>
            <person name="Darras S."/>
        </authorList>
    </citation>
    <scope>NUCLEOTIDE SEQUENCE [LARGE SCALE GENOMIC DNA]</scope>
</reference>